<evidence type="ECO:0000259" key="7">
    <source>
        <dbReference type="Pfam" id="PF03799"/>
    </source>
</evidence>
<name>A0A1J5F659_9BACT</name>
<comment type="caution">
    <text evidence="8">The sequence shown here is derived from an EMBL/GenBank/DDBJ whole genome shotgun (WGS) entry which is preliminary data.</text>
</comment>
<dbReference type="InterPro" id="IPR005548">
    <property type="entry name" value="Cell_div_FtsQ/DivIB_C"/>
</dbReference>
<keyword evidence="2" id="KW-0132">Cell division</keyword>
<reference evidence="8 9" key="1">
    <citation type="journal article" date="2016" name="Environ. Microbiol.">
        <title>Genomic resolution of a cold subsurface aquifer community provides metabolic insights for novel microbes adapted to high CO concentrations.</title>
        <authorList>
            <person name="Probst A.J."/>
            <person name="Castelle C.J."/>
            <person name="Singh A."/>
            <person name="Brown C.T."/>
            <person name="Anantharaman K."/>
            <person name="Sharon I."/>
            <person name="Hug L.A."/>
            <person name="Burstein D."/>
            <person name="Emerson J.B."/>
            <person name="Thomas B.C."/>
            <person name="Banfield J.F."/>
        </authorList>
    </citation>
    <scope>NUCLEOTIDE SEQUENCE [LARGE SCALE GENOMIC DNA]</scope>
    <source>
        <strain evidence="8">CG2_30_39_24</strain>
    </source>
</reference>
<dbReference type="Proteomes" id="UP000183922">
    <property type="component" value="Unassembled WGS sequence"/>
</dbReference>
<dbReference type="EMBL" id="MNYR01000037">
    <property type="protein sequence ID" value="OIP55725.1"/>
    <property type="molecule type" value="Genomic_DNA"/>
</dbReference>
<keyword evidence="1" id="KW-1003">Cell membrane</keyword>
<sequence length="275" mass="32177">MKRKFFKLKNYNNPYLPRRAADPLQKKKRKKILVLFILAVFLVGLVYLIIYSPLLKIKKIVISGTEEFEVVNNIQIIATRETTGYDLGIWPRDNILLLNEEMFKAVIDSQVVLDELAVQKRFPHTLKIYAKEKVPQLLWQEGEEYFYVDKSGILMSAVALENIKYDLPLINRGTTTQVVLGRKIIEPSNIKFIQAVLAKVSEKISDWQINQLVAPVVDNSEIFFYTNEGWYFILKVESDIDRSIDNLQELLVQKIGQRDKLKYVDLRIEDRIYYK</sequence>
<evidence type="ECO:0000256" key="2">
    <source>
        <dbReference type="ARBA" id="ARBA00022618"/>
    </source>
</evidence>
<evidence type="ECO:0000256" key="6">
    <source>
        <dbReference type="SAM" id="Phobius"/>
    </source>
</evidence>
<evidence type="ECO:0000313" key="8">
    <source>
        <dbReference type="EMBL" id="OIP55725.1"/>
    </source>
</evidence>
<feature type="transmembrane region" description="Helical" evidence="6">
    <location>
        <begin position="32"/>
        <end position="54"/>
    </location>
</feature>
<organism evidence="8 9">
    <name type="scientific">Candidatus Kuenenbacteria bacterium CG2_30_39_24</name>
    <dbReference type="NCBI Taxonomy" id="1805236"/>
    <lineage>
        <taxon>Bacteria</taxon>
        <taxon>Candidatus Kueneniibacteriota</taxon>
    </lineage>
</organism>
<accession>A0A1J5F659</accession>
<keyword evidence="4 6" id="KW-1133">Transmembrane helix</keyword>
<evidence type="ECO:0000256" key="1">
    <source>
        <dbReference type="ARBA" id="ARBA00022475"/>
    </source>
</evidence>
<protein>
    <recommendedName>
        <fullName evidence="7">Cell division protein FtsQ/DivIB C-terminal domain-containing protein</fullName>
    </recommendedName>
</protein>
<dbReference type="PANTHER" id="PTHR37820">
    <property type="entry name" value="CELL DIVISION PROTEIN DIVIB"/>
    <property type="match status" value="1"/>
</dbReference>
<dbReference type="GO" id="GO:0005886">
    <property type="term" value="C:plasma membrane"/>
    <property type="evidence" value="ECO:0007669"/>
    <property type="project" value="TreeGrafter"/>
</dbReference>
<keyword evidence="3 6" id="KW-0812">Transmembrane</keyword>
<gene>
    <name evidence="8" type="ORF">AUK13_02435</name>
</gene>
<dbReference type="PANTHER" id="PTHR37820:SF1">
    <property type="entry name" value="CELL DIVISION PROTEIN FTSQ"/>
    <property type="match status" value="1"/>
</dbReference>
<evidence type="ECO:0000313" key="9">
    <source>
        <dbReference type="Proteomes" id="UP000183922"/>
    </source>
</evidence>
<keyword evidence="6" id="KW-0472">Membrane</keyword>
<proteinExistence type="predicted"/>
<keyword evidence="5" id="KW-0131">Cell cycle</keyword>
<dbReference type="STRING" id="1805236.AUK13_02435"/>
<evidence type="ECO:0000256" key="5">
    <source>
        <dbReference type="ARBA" id="ARBA00023306"/>
    </source>
</evidence>
<feature type="domain" description="Cell division protein FtsQ/DivIB C-terminal" evidence="7">
    <location>
        <begin position="138"/>
        <end position="267"/>
    </location>
</feature>
<dbReference type="InterPro" id="IPR050487">
    <property type="entry name" value="FtsQ_DivIB"/>
</dbReference>
<dbReference type="GO" id="GO:0051301">
    <property type="term" value="P:cell division"/>
    <property type="evidence" value="ECO:0007669"/>
    <property type="project" value="UniProtKB-KW"/>
</dbReference>
<evidence type="ECO:0000256" key="3">
    <source>
        <dbReference type="ARBA" id="ARBA00022692"/>
    </source>
</evidence>
<dbReference type="AlphaFoldDB" id="A0A1J5F659"/>
<dbReference type="Pfam" id="PF03799">
    <property type="entry name" value="FtsQ_DivIB_C"/>
    <property type="match status" value="1"/>
</dbReference>
<evidence type="ECO:0000256" key="4">
    <source>
        <dbReference type="ARBA" id="ARBA00022989"/>
    </source>
</evidence>